<dbReference type="OrthoDB" id="245401at2759"/>
<dbReference type="VEuPathDB" id="TriTrypDB:TCDM_06810"/>
<gene>
    <name evidence="4" type="ORF">TCDM_06810</name>
</gene>
<evidence type="ECO:0000313" key="5">
    <source>
        <dbReference type="Proteomes" id="UP000017861"/>
    </source>
</evidence>
<proteinExistence type="predicted"/>
<evidence type="ECO:0008006" key="6">
    <source>
        <dbReference type="Google" id="ProtNLM"/>
    </source>
</evidence>
<sequence>MFFFPILFLCLSLIFFSCRFLEQEEEEDEVGGQVAAMERRERLLEEYKGLQANLEEALELKQSNQADYEVDALIEEIKEELRAAVASLNAMEEIEQTPGLTKTFGPDDKPVICYAETAPYEVHFDNVAWYSCVITDIVSPETSLDRIRYKVWILGYNVEEEVFSEQLRLWQPQTAEGEGALRSGVVCHAIDPQSGKFRSAKVERLTLDNTVIVAFDAVADETETETAAATSAASGNVTAPFIKEVPLSHVRVGRFYEELRKRPLLTPEERAKRRAENLERKRMRMQAKRQLEADVAAQNANDWQRLVDDMGMGNGPKRRKR</sequence>
<evidence type="ECO:0000313" key="4">
    <source>
        <dbReference type="EMBL" id="ESS64974.1"/>
    </source>
</evidence>
<dbReference type="Proteomes" id="UP000017861">
    <property type="component" value="Unassembled WGS sequence"/>
</dbReference>
<feature type="signal peptide" evidence="3">
    <location>
        <begin position="1"/>
        <end position="23"/>
    </location>
</feature>
<comment type="caution">
    <text evidence="4">The sequence shown here is derived from an EMBL/GenBank/DDBJ whole genome shotgun (WGS) entry which is preliminary data.</text>
</comment>
<dbReference type="EMBL" id="AYLP01000075">
    <property type="protein sequence ID" value="ESS64974.1"/>
    <property type="molecule type" value="Genomic_DNA"/>
</dbReference>
<organism evidence="4 5">
    <name type="scientific">Trypanosoma cruzi Dm28c</name>
    <dbReference type="NCBI Taxonomy" id="1416333"/>
    <lineage>
        <taxon>Eukaryota</taxon>
        <taxon>Discoba</taxon>
        <taxon>Euglenozoa</taxon>
        <taxon>Kinetoplastea</taxon>
        <taxon>Metakinetoplastina</taxon>
        <taxon>Trypanosomatida</taxon>
        <taxon>Trypanosomatidae</taxon>
        <taxon>Trypanosoma</taxon>
        <taxon>Schizotrypanum</taxon>
    </lineage>
</organism>
<feature type="coiled-coil region" evidence="1">
    <location>
        <begin position="33"/>
        <end position="94"/>
    </location>
</feature>
<feature type="chain" id="PRO_5004730818" description="Tudor domain-containing protein" evidence="3">
    <location>
        <begin position="24"/>
        <end position="321"/>
    </location>
</feature>
<keyword evidence="1" id="KW-0175">Coiled coil</keyword>
<feature type="region of interest" description="Disordered" evidence="2">
    <location>
        <begin position="302"/>
        <end position="321"/>
    </location>
</feature>
<evidence type="ECO:0000256" key="1">
    <source>
        <dbReference type="SAM" id="Coils"/>
    </source>
</evidence>
<reference evidence="4 5" key="1">
    <citation type="journal article" date="2014" name="Genome Announc.">
        <title>Trypanosoma cruzi Clone Dm28c Draft Genome Sequence.</title>
        <authorList>
            <person name="Grisard E.C."/>
            <person name="Teixeira S.M."/>
            <person name="de Almeida L.G."/>
            <person name="Stoco P.H."/>
            <person name="Gerber A.L."/>
            <person name="Talavera-Lopez C."/>
            <person name="Lima O.C."/>
            <person name="Andersson B."/>
            <person name="de Vasconcelos A.T."/>
        </authorList>
    </citation>
    <scope>NUCLEOTIDE SEQUENCE [LARGE SCALE GENOMIC DNA]</scope>
    <source>
        <strain evidence="4 5">Dm28c</strain>
    </source>
</reference>
<keyword evidence="3" id="KW-0732">Signal</keyword>
<accession>V5BBA9</accession>
<name>V5BBA9_TRYCR</name>
<dbReference type="AlphaFoldDB" id="V5BBA9"/>
<evidence type="ECO:0000256" key="2">
    <source>
        <dbReference type="SAM" id="MobiDB-lite"/>
    </source>
</evidence>
<evidence type="ECO:0000256" key="3">
    <source>
        <dbReference type="SAM" id="SignalP"/>
    </source>
</evidence>
<protein>
    <recommendedName>
        <fullName evidence="6">Tudor domain-containing protein</fullName>
    </recommendedName>
</protein>